<dbReference type="InterPro" id="IPR043128">
    <property type="entry name" value="Rev_trsase/Diguanyl_cyclase"/>
</dbReference>
<sequence length="386" mass="40553">MLSALITSSSLAIASLLIGFALFVAWWQFARRTHALIWAFSFMAAAIGHGVRIVGGPLSGHSDLLAMLACHASVASFAFLAWGFRLRAARDNHLTFACWGVATAALLYCYFIIGGAEGRMLNRIITAAGDAAMVGIIIVTIRATSRRALALRFLFAGYGAYICSVAIAAWLARDGGLIGGPMFFAVLSIGTPTGMIATGLLTLLIVAADLAEDLRRQAIADPLTGLLNRRGLEQQVAPVFASGRAVRRPLVVVLADIDHFKSINDRLGHAAGDAVIRAFAAHLHSAGRKGDLVARIGGEEFAMVLPGREIHEAVALVEDLREGVPAALSGIASADAVTASFGIALVGDGETFEATLGRADSALYRSKKAGRNAVTLEPQPELARAV</sequence>
<dbReference type="InterPro" id="IPR000160">
    <property type="entry name" value="GGDEF_dom"/>
</dbReference>
<evidence type="ECO:0000256" key="1">
    <source>
        <dbReference type="ARBA" id="ARBA00012528"/>
    </source>
</evidence>
<keyword evidence="3" id="KW-0812">Transmembrane</keyword>
<comment type="catalytic activity">
    <reaction evidence="2">
        <text>2 GTP = 3',3'-c-di-GMP + 2 diphosphate</text>
        <dbReference type="Rhea" id="RHEA:24898"/>
        <dbReference type="ChEBI" id="CHEBI:33019"/>
        <dbReference type="ChEBI" id="CHEBI:37565"/>
        <dbReference type="ChEBI" id="CHEBI:58805"/>
        <dbReference type="EC" id="2.7.7.65"/>
    </reaction>
</comment>
<proteinExistence type="predicted"/>
<feature type="transmembrane region" description="Helical" evidence="3">
    <location>
        <begin position="184"/>
        <end position="207"/>
    </location>
</feature>
<dbReference type="SUPFAM" id="SSF55073">
    <property type="entry name" value="Nucleotide cyclase"/>
    <property type="match status" value="1"/>
</dbReference>
<dbReference type="SMART" id="SM00267">
    <property type="entry name" value="GGDEF"/>
    <property type="match status" value="1"/>
</dbReference>
<reference evidence="5 6" key="1">
    <citation type="submission" date="2023-07" db="EMBL/GenBank/DDBJ databases">
        <title>Sorghum-associated microbial communities from plants grown in Nebraska, USA.</title>
        <authorList>
            <person name="Schachtman D."/>
        </authorList>
    </citation>
    <scope>NUCLEOTIDE SEQUENCE [LARGE SCALE GENOMIC DNA]</scope>
    <source>
        <strain evidence="5 6">DS1307</strain>
    </source>
</reference>
<accession>A0ABT9PQI9</accession>
<protein>
    <recommendedName>
        <fullName evidence="1">diguanylate cyclase</fullName>
        <ecNumber evidence="1">2.7.7.65</ecNumber>
    </recommendedName>
</protein>
<name>A0ABT9PQI9_9HYPH</name>
<dbReference type="Gene3D" id="3.30.70.270">
    <property type="match status" value="1"/>
</dbReference>
<feature type="transmembrane region" description="Helical" evidence="3">
    <location>
        <begin position="120"/>
        <end position="141"/>
    </location>
</feature>
<dbReference type="Pfam" id="PF00990">
    <property type="entry name" value="GGDEF"/>
    <property type="match status" value="1"/>
</dbReference>
<dbReference type="CDD" id="cd01949">
    <property type="entry name" value="GGDEF"/>
    <property type="match status" value="1"/>
</dbReference>
<feature type="transmembrane region" description="Helical" evidence="3">
    <location>
        <begin position="6"/>
        <end position="29"/>
    </location>
</feature>
<feature type="transmembrane region" description="Helical" evidence="3">
    <location>
        <begin position="96"/>
        <end position="114"/>
    </location>
</feature>
<feature type="domain" description="GGDEF" evidence="4">
    <location>
        <begin position="248"/>
        <end position="379"/>
    </location>
</feature>
<dbReference type="PROSITE" id="PS50887">
    <property type="entry name" value="GGDEF"/>
    <property type="match status" value="1"/>
</dbReference>
<evidence type="ECO:0000313" key="5">
    <source>
        <dbReference type="EMBL" id="MDP9836119.1"/>
    </source>
</evidence>
<keyword evidence="6" id="KW-1185">Reference proteome</keyword>
<dbReference type="Proteomes" id="UP001241472">
    <property type="component" value="Unassembled WGS sequence"/>
</dbReference>
<dbReference type="NCBIfam" id="TIGR00254">
    <property type="entry name" value="GGDEF"/>
    <property type="match status" value="1"/>
</dbReference>
<feature type="transmembrane region" description="Helical" evidence="3">
    <location>
        <begin position="36"/>
        <end position="58"/>
    </location>
</feature>
<comment type="caution">
    <text evidence="5">The sequence shown here is derived from an EMBL/GenBank/DDBJ whole genome shotgun (WGS) entry which is preliminary data.</text>
</comment>
<dbReference type="PANTHER" id="PTHR45138">
    <property type="entry name" value="REGULATORY COMPONENTS OF SENSORY TRANSDUCTION SYSTEM"/>
    <property type="match status" value="1"/>
</dbReference>
<evidence type="ECO:0000256" key="3">
    <source>
        <dbReference type="SAM" id="Phobius"/>
    </source>
</evidence>
<dbReference type="RefSeq" id="WP_306831434.1">
    <property type="nucleotide sequence ID" value="NZ_JAUSRF010000002.1"/>
</dbReference>
<dbReference type="EMBL" id="JAUSRF010000002">
    <property type="protein sequence ID" value="MDP9836119.1"/>
    <property type="molecule type" value="Genomic_DNA"/>
</dbReference>
<dbReference type="PANTHER" id="PTHR45138:SF9">
    <property type="entry name" value="DIGUANYLATE CYCLASE DGCM-RELATED"/>
    <property type="match status" value="1"/>
</dbReference>
<organism evidence="5 6">
    <name type="scientific">Neorhizobium huautlense</name>
    <dbReference type="NCBI Taxonomy" id="67774"/>
    <lineage>
        <taxon>Bacteria</taxon>
        <taxon>Pseudomonadati</taxon>
        <taxon>Pseudomonadota</taxon>
        <taxon>Alphaproteobacteria</taxon>
        <taxon>Hyphomicrobiales</taxon>
        <taxon>Rhizobiaceae</taxon>
        <taxon>Rhizobium/Agrobacterium group</taxon>
        <taxon>Neorhizobium</taxon>
    </lineage>
</organism>
<evidence type="ECO:0000256" key="2">
    <source>
        <dbReference type="ARBA" id="ARBA00034247"/>
    </source>
</evidence>
<dbReference type="EC" id="2.7.7.65" evidence="1"/>
<dbReference type="InterPro" id="IPR029787">
    <property type="entry name" value="Nucleotide_cyclase"/>
</dbReference>
<keyword evidence="3" id="KW-0472">Membrane</keyword>
<evidence type="ECO:0000259" key="4">
    <source>
        <dbReference type="PROSITE" id="PS50887"/>
    </source>
</evidence>
<feature type="transmembrane region" description="Helical" evidence="3">
    <location>
        <begin position="64"/>
        <end position="84"/>
    </location>
</feature>
<evidence type="ECO:0000313" key="6">
    <source>
        <dbReference type="Proteomes" id="UP001241472"/>
    </source>
</evidence>
<keyword evidence="3" id="KW-1133">Transmembrane helix</keyword>
<gene>
    <name evidence="5" type="ORF">J2T09_000861</name>
</gene>
<dbReference type="InterPro" id="IPR050469">
    <property type="entry name" value="Diguanylate_Cyclase"/>
</dbReference>
<feature type="transmembrane region" description="Helical" evidence="3">
    <location>
        <begin position="153"/>
        <end position="172"/>
    </location>
</feature>